<feature type="region of interest" description="Disordered" evidence="1">
    <location>
        <begin position="1"/>
        <end position="58"/>
    </location>
</feature>
<protein>
    <recommendedName>
        <fullName evidence="2">PPM-type phosphatase domain-containing protein</fullName>
    </recommendedName>
</protein>
<dbReference type="Gene3D" id="3.60.40.10">
    <property type="entry name" value="PPM-type phosphatase domain"/>
    <property type="match status" value="1"/>
</dbReference>
<evidence type="ECO:0000313" key="3">
    <source>
        <dbReference type="EMBL" id="PZF97503.1"/>
    </source>
</evidence>
<feature type="domain" description="PPM-type phosphatase" evidence="2">
    <location>
        <begin position="100"/>
        <end position="289"/>
    </location>
</feature>
<reference evidence="3 4" key="1">
    <citation type="submission" date="2018-01" db="EMBL/GenBank/DDBJ databases">
        <title>Draft genome sequence of Jishengella endophytica.</title>
        <authorList>
            <person name="Sahin N."/>
            <person name="Ay H."/>
            <person name="Saygin H."/>
        </authorList>
    </citation>
    <scope>NUCLEOTIDE SEQUENCE [LARGE SCALE GENOMIC DNA]</scope>
    <source>
        <strain evidence="3 4">DSM 45430</strain>
    </source>
</reference>
<dbReference type="Pfam" id="PF13672">
    <property type="entry name" value="PP2C_2"/>
    <property type="match status" value="1"/>
</dbReference>
<gene>
    <name evidence="3" type="ORF">C1I93_11620</name>
</gene>
<dbReference type="AlphaFoldDB" id="A0A2W2DXB0"/>
<evidence type="ECO:0000313" key="4">
    <source>
        <dbReference type="Proteomes" id="UP000248627"/>
    </source>
</evidence>
<evidence type="ECO:0000256" key="1">
    <source>
        <dbReference type="SAM" id="MobiDB-lite"/>
    </source>
</evidence>
<dbReference type="OrthoDB" id="491589at2"/>
<dbReference type="InterPro" id="IPR001932">
    <property type="entry name" value="PPM-type_phosphatase-like_dom"/>
</dbReference>
<dbReference type="SUPFAM" id="SSF81606">
    <property type="entry name" value="PP2C-like"/>
    <property type="match status" value="1"/>
</dbReference>
<accession>A0A2W2DXB0</accession>
<dbReference type="Proteomes" id="UP000248627">
    <property type="component" value="Unassembled WGS sequence"/>
</dbReference>
<comment type="caution">
    <text evidence="3">The sequence shown here is derived from an EMBL/GenBank/DDBJ whole genome shotgun (WGS) entry which is preliminary data.</text>
</comment>
<name>A0A2W2DXB0_9ACTN</name>
<dbReference type="EMBL" id="POTX01000059">
    <property type="protein sequence ID" value="PZF97503.1"/>
    <property type="molecule type" value="Genomic_DNA"/>
</dbReference>
<evidence type="ECO:0000259" key="2">
    <source>
        <dbReference type="Pfam" id="PF13672"/>
    </source>
</evidence>
<dbReference type="RefSeq" id="WP_111243274.1">
    <property type="nucleotide sequence ID" value="NZ_AP023358.1"/>
</dbReference>
<sequence length="341" mass="36986">MSSDKGWLKNSVNGLIGRQRTANEDPMSIDIPLDPYVSPPDPPRRKPQRRLSPPPWGADVIGRPVHRFEPVPPSGASYRPDFLADGWSTDRFTVRLASIRGYSHRHAGRPRQDDAAVVLHEPTETVVFAVSDGVSAAEFSHIGATAACRAAVSSIVEALNDPAGAVDWNDVVRRCAWQLAEQARSLFHLPAPDPARAEEALACTLVAGMVQPTSDGDLLSLIQVGDSSAWLLRHDGYRRLLDTKNRAGQVISSNEVTALPRTPQVVPCEEFLAPTDVLLVGTDGFGDPLGDGSGEVGRYFGQKLSVPPPPLELARCLDFSRDTFDDDRTLLALWTRPASSC</sequence>
<keyword evidence="4" id="KW-1185">Reference proteome</keyword>
<proteinExistence type="predicted"/>
<dbReference type="InterPro" id="IPR036457">
    <property type="entry name" value="PPM-type-like_dom_sf"/>
</dbReference>
<organism evidence="3 4">
    <name type="scientific">Micromonospora endophytica</name>
    <dbReference type="NCBI Taxonomy" id="515350"/>
    <lineage>
        <taxon>Bacteria</taxon>
        <taxon>Bacillati</taxon>
        <taxon>Actinomycetota</taxon>
        <taxon>Actinomycetes</taxon>
        <taxon>Micromonosporales</taxon>
        <taxon>Micromonosporaceae</taxon>
        <taxon>Micromonospora</taxon>
    </lineage>
</organism>